<dbReference type="AlphaFoldDB" id="E5Y9S4"/>
<keyword evidence="3" id="KW-1185">Reference proteome</keyword>
<evidence type="ECO:0000313" key="2">
    <source>
        <dbReference type="EMBL" id="EFV43201.2"/>
    </source>
</evidence>
<dbReference type="HOGENOM" id="CLU_086656_0_0_7"/>
<gene>
    <name evidence="2" type="ORF">HMPREF0179_02942</name>
</gene>
<comment type="caution">
    <text evidence="2">The sequence shown here is derived from an EMBL/GenBank/DDBJ whole genome shotgun (WGS) entry which is preliminary data.</text>
</comment>
<reference evidence="2 3" key="2">
    <citation type="submission" date="2013-04" db="EMBL/GenBank/DDBJ databases">
        <title>The Genome Sequence of Bilophila wadsworthia 3_1_6.</title>
        <authorList>
            <consortium name="The Broad Institute Genomics Platform"/>
            <person name="Earl A."/>
            <person name="Ward D."/>
            <person name="Feldgarden M."/>
            <person name="Gevers D."/>
            <person name="Sibley C."/>
            <person name="Strauss J."/>
            <person name="Allen-Vercoe E."/>
            <person name="Walker B."/>
            <person name="Young S."/>
            <person name="Zeng Q."/>
            <person name="Gargeya S."/>
            <person name="Fitzgerald M."/>
            <person name="Haas B."/>
            <person name="Abouelleil A."/>
            <person name="Allen A.W."/>
            <person name="Alvarado L."/>
            <person name="Arachchi H.M."/>
            <person name="Berlin A.M."/>
            <person name="Chapman S.B."/>
            <person name="Gainer-Dewar J."/>
            <person name="Goldberg J."/>
            <person name="Griggs A."/>
            <person name="Gujja S."/>
            <person name="Hansen M."/>
            <person name="Howarth C."/>
            <person name="Imamovic A."/>
            <person name="Ireland A."/>
            <person name="Larimer J."/>
            <person name="McCowan C."/>
            <person name="Murphy C."/>
            <person name="Pearson M."/>
            <person name="Poon T.W."/>
            <person name="Priest M."/>
            <person name="Roberts A."/>
            <person name="Saif S."/>
            <person name="Shea T."/>
            <person name="Sisk P."/>
            <person name="Sykes S."/>
            <person name="Wortman J."/>
            <person name="Nusbaum C."/>
            <person name="Birren B."/>
        </authorList>
    </citation>
    <scope>NUCLEOTIDE SEQUENCE [LARGE SCALE GENOMIC DNA]</scope>
    <source>
        <strain evidence="2 3">3_1_6</strain>
    </source>
</reference>
<evidence type="ECO:0000259" key="1">
    <source>
        <dbReference type="Pfam" id="PF20356"/>
    </source>
</evidence>
<reference evidence="2 3" key="1">
    <citation type="submission" date="2010-10" db="EMBL/GenBank/DDBJ databases">
        <authorList>
            <consortium name="The Broad Institute Genome Sequencing Platform"/>
            <person name="Ward D."/>
            <person name="Earl A."/>
            <person name="Feldgarden M."/>
            <person name="Young S.K."/>
            <person name="Gargeya S."/>
            <person name="Zeng Q."/>
            <person name="Alvarado L."/>
            <person name="Berlin A."/>
            <person name="Bochicchio J."/>
            <person name="Chapman S.B."/>
            <person name="Chen Z."/>
            <person name="Freedman E."/>
            <person name="Gellesch M."/>
            <person name="Goldberg J."/>
            <person name="Griggs A."/>
            <person name="Gujja S."/>
            <person name="Heilman E."/>
            <person name="Heiman D."/>
            <person name="Howarth C."/>
            <person name="Mehta T."/>
            <person name="Neiman D."/>
            <person name="Pearson M."/>
            <person name="Roberts A."/>
            <person name="Saif S."/>
            <person name="Shea T."/>
            <person name="Shenoy N."/>
            <person name="Sisk P."/>
            <person name="Stolte C."/>
            <person name="Sykes S."/>
            <person name="White J."/>
            <person name="Yandava C."/>
            <person name="Allen-Vercoe E."/>
            <person name="Sibley C."/>
            <person name="Ambrose C.E."/>
            <person name="Strauss J."/>
            <person name="Daigneault M."/>
            <person name="Haas B."/>
            <person name="Nusbaum C."/>
            <person name="Birren B."/>
        </authorList>
    </citation>
    <scope>NUCLEOTIDE SEQUENCE [LARGE SCALE GENOMIC DNA]</scope>
    <source>
        <strain evidence="2 3">3_1_6</strain>
    </source>
</reference>
<dbReference type="GeneID" id="78084671"/>
<dbReference type="Pfam" id="PF20356">
    <property type="entry name" value="DUF6651"/>
    <property type="match status" value="1"/>
</dbReference>
<dbReference type="STRING" id="563192.HMPREF0179_02942"/>
<dbReference type="eggNOG" id="ENOG502Z8VY">
    <property type="taxonomic scope" value="Bacteria"/>
</dbReference>
<dbReference type="RefSeq" id="WP_016360511.1">
    <property type="nucleotide sequence ID" value="NZ_KE150238.1"/>
</dbReference>
<protein>
    <recommendedName>
        <fullName evidence="1">DUF6651 domain-containing protein</fullName>
    </recommendedName>
</protein>
<name>E5Y9S4_BILW3</name>
<feature type="domain" description="DUF6651" evidence="1">
    <location>
        <begin position="132"/>
        <end position="227"/>
    </location>
</feature>
<dbReference type="InterPro" id="IPR046593">
    <property type="entry name" value="DUF6651"/>
</dbReference>
<accession>E5Y9S4</accession>
<dbReference type="OrthoDB" id="5465243at2"/>
<sequence length="275" mass="29996">MKLKLDDNGNAVLQEGIPVWVADDGKEIPYNVPDLVGKLSAVNAESAGRRKELDDLNAKFKLFEGLDPEKAKAALETVANLEAGKLIDAGKVEEFKAQVDQGWKVKLEDKDKAHVKEIEKLTEALDSKNAAIRNLVVRGAFEASTFLREKTTLPADMAYAAFGKHFEVKEENGELKAVASLDGQPIFSRSNPGTFASPEEAIEALIEKYRYKERILRDTMPGGSGATKPSFVSAAKNPWAKESWNVGEQMKLFSVNPARAKALMQEAGVPIPAGL</sequence>
<dbReference type="Proteomes" id="UP000006034">
    <property type="component" value="Unassembled WGS sequence"/>
</dbReference>
<organism evidence="2 3">
    <name type="scientific">Bilophila wadsworthia (strain 3_1_6)</name>
    <dbReference type="NCBI Taxonomy" id="563192"/>
    <lineage>
        <taxon>Bacteria</taxon>
        <taxon>Pseudomonadati</taxon>
        <taxon>Thermodesulfobacteriota</taxon>
        <taxon>Desulfovibrionia</taxon>
        <taxon>Desulfovibrionales</taxon>
        <taxon>Desulfovibrionaceae</taxon>
        <taxon>Bilophila</taxon>
    </lineage>
</organism>
<dbReference type="EMBL" id="ADCP02000001">
    <property type="protein sequence ID" value="EFV43201.2"/>
    <property type="molecule type" value="Genomic_DNA"/>
</dbReference>
<evidence type="ECO:0000313" key="3">
    <source>
        <dbReference type="Proteomes" id="UP000006034"/>
    </source>
</evidence>
<proteinExistence type="predicted"/>